<accession>A0AAV5K686</accession>
<dbReference type="EMBL" id="BPVZ01000054">
    <property type="protein sequence ID" value="GKV20090.1"/>
    <property type="molecule type" value="Genomic_DNA"/>
</dbReference>
<keyword evidence="2" id="KW-1185">Reference proteome</keyword>
<evidence type="ECO:0000313" key="1">
    <source>
        <dbReference type="EMBL" id="GKV20090.1"/>
    </source>
</evidence>
<reference evidence="1 2" key="1">
    <citation type="journal article" date="2021" name="Commun. Biol.">
        <title>The genome of Shorea leprosula (Dipterocarpaceae) highlights the ecological relevance of drought in aseasonal tropical rainforests.</title>
        <authorList>
            <person name="Ng K.K.S."/>
            <person name="Kobayashi M.J."/>
            <person name="Fawcett J.A."/>
            <person name="Hatakeyama M."/>
            <person name="Paape T."/>
            <person name="Ng C.H."/>
            <person name="Ang C.C."/>
            <person name="Tnah L.H."/>
            <person name="Lee C.T."/>
            <person name="Nishiyama T."/>
            <person name="Sese J."/>
            <person name="O'Brien M.J."/>
            <person name="Copetti D."/>
            <person name="Mohd Noor M.I."/>
            <person name="Ong R.C."/>
            <person name="Putra M."/>
            <person name="Sireger I.Z."/>
            <person name="Indrioko S."/>
            <person name="Kosugi Y."/>
            <person name="Izuno A."/>
            <person name="Isagi Y."/>
            <person name="Lee S.L."/>
            <person name="Shimizu K.K."/>
        </authorList>
    </citation>
    <scope>NUCLEOTIDE SEQUENCE [LARGE SCALE GENOMIC DNA]</scope>
    <source>
        <strain evidence="1">214</strain>
    </source>
</reference>
<gene>
    <name evidence="1" type="ORF">SLEP1_g30258</name>
</gene>
<proteinExistence type="predicted"/>
<organism evidence="1 2">
    <name type="scientific">Rubroshorea leprosula</name>
    <dbReference type="NCBI Taxonomy" id="152421"/>
    <lineage>
        <taxon>Eukaryota</taxon>
        <taxon>Viridiplantae</taxon>
        <taxon>Streptophyta</taxon>
        <taxon>Embryophyta</taxon>
        <taxon>Tracheophyta</taxon>
        <taxon>Spermatophyta</taxon>
        <taxon>Magnoliopsida</taxon>
        <taxon>eudicotyledons</taxon>
        <taxon>Gunneridae</taxon>
        <taxon>Pentapetalae</taxon>
        <taxon>rosids</taxon>
        <taxon>malvids</taxon>
        <taxon>Malvales</taxon>
        <taxon>Dipterocarpaceae</taxon>
        <taxon>Rubroshorea</taxon>
    </lineage>
</organism>
<dbReference type="AlphaFoldDB" id="A0AAV5K686"/>
<sequence>MRIDIESKNLHDQFHQKNFDVQPLRRGKLQLNETPWIPSHIYIIKPSHVAVLSEEVIANHNFPRGTLNQHVKLFSGSRRKSQSNWTQALDLDTADRAGNTGGREVFRWRQEAGEERCNRVSYFHPP</sequence>
<dbReference type="Proteomes" id="UP001054252">
    <property type="component" value="Unassembled WGS sequence"/>
</dbReference>
<comment type="caution">
    <text evidence="1">The sequence shown here is derived from an EMBL/GenBank/DDBJ whole genome shotgun (WGS) entry which is preliminary data.</text>
</comment>
<evidence type="ECO:0000313" key="2">
    <source>
        <dbReference type="Proteomes" id="UP001054252"/>
    </source>
</evidence>
<name>A0AAV5K686_9ROSI</name>
<protein>
    <submittedName>
        <fullName evidence="1">Uncharacterized protein</fullName>
    </submittedName>
</protein>